<proteinExistence type="predicted"/>
<protein>
    <submittedName>
        <fullName evidence="1">Uncharacterized protein</fullName>
    </submittedName>
</protein>
<sequence>MDVLRLAVHHTQFPGKPSPPSLNELPFSEAVSAARQLPEMTAFARPTPFSPHRFKSFTYNYSGSPVPDMLERMASQRPCAKQGMQPSRMPFDTLESGTRVGKSRSVAQLSILIDKANLPGDPKFEALAPGQVLIIDFHGSGDRYQHKLDQGLDPSVILGMRLAARYLFRWLQDSGTDGPVLRRVLLVGLSLSACKFEAASYTQEPLAMGLLDQQARFDMLEEFLLRGSNIVSPAALRSVLASPEVSLNVCLTLGIPGIVEILAARALATHSGLEGSRNVHQISAEMSKWLGTLSMTDDVSKLGTPHRKACAALVTISGLVLDVMTTRVDRDKTLQDLMVCALLIKVPQSRALKAAQPCLTYPDAASSLLTVPVWLVGVMRSALEQSPMQAWQGLSAEAAVALRMAEALLLSLLHPLDLGVNIQGAWMQEFVFCSILSRFFLEGAGFVKSASDRHCQLGRLFPGAYGAPELLQTVVSVRPLQLAQDDQHSRFFKTGLKNEDLEISKQATTKLPKQVQKALGHPEQQLTHWQDPGFLIKHKIDAGDNCPLAVARWWMRWNDAHPWETCDWVYVRVTSGTYGAEARKTSPLLPAQADQIRRKWRQYIQLGGGASLQPSPYAA</sequence>
<evidence type="ECO:0000313" key="1">
    <source>
        <dbReference type="EMBL" id="KAK9811114.1"/>
    </source>
</evidence>
<dbReference type="EMBL" id="JALJOQ010000011">
    <property type="protein sequence ID" value="KAK9811114.1"/>
    <property type="molecule type" value="Genomic_DNA"/>
</dbReference>
<comment type="caution">
    <text evidence="1">The sequence shown here is derived from an EMBL/GenBank/DDBJ whole genome shotgun (WGS) entry which is preliminary data.</text>
</comment>
<evidence type="ECO:0000313" key="2">
    <source>
        <dbReference type="Proteomes" id="UP001465755"/>
    </source>
</evidence>
<name>A0AAW1PSK8_9CHLO</name>
<gene>
    <name evidence="1" type="ORF">WJX73_003638</name>
</gene>
<dbReference type="AlphaFoldDB" id="A0AAW1PSK8"/>
<reference evidence="1 2" key="1">
    <citation type="journal article" date="2024" name="Nat. Commun.">
        <title>Phylogenomics reveals the evolutionary origins of lichenization in chlorophyte algae.</title>
        <authorList>
            <person name="Puginier C."/>
            <person name="Libourel C."/>
            <person name="Otte J."/>
            <person name="Skaloud P."/>
            <person name="Haon M."/>
            <person name="Grisel S."/>
            <person name="Petersen M."/>
            <person name="Berrin J.G."/>
            <person name="Delaux P.M."/>
            <person name="Dal Grande F."/>
            <person name="Keller J."/>
        </authorList>
    </citation>
    <scope>NUCLEOTIDE SEQUENCE [LARGE SCALE GENOMIC DNA]</scope>
    <source>
        <strain evidence="1 2">SAG 2036</strain>
    </source>
</reference>
<accession>A0AAW1PSK8</accession>
<dbReference type="Proteomes" id="UP001465755">
    <property type="component" value="Unassembled WGS sequence"/>
</dbReference>
<organism evidence="1 2">
    <name type="scientific">Symbiochloris irregularis</name>
    <dbReference type="NCBI Taxonomy" id="706552"/>
    <lineage>
        <taxon>Eukaryota</taxon>
        <taxon>Viridiplantae</taxon>
        <taxon>Chlorophyta</taxon>
        <taxon>core chlorophytes</taxon>
        <taxon>Trebouxiophyceae</taxon>
        <taxon>Trebouxiales</taxon>
        <taxon>Trebouxiaceae</taxon>
        <taxon>Symbiochloris</taxon>
    </lineage>
</organism>
<keyword evidence="2" id="KW-1185">Reference proteome</keyword>